<dbReference type="InterPro" id="IPR022643">
    <property type="entry name" value="De-COase2_C"/>
</dbReference>
<keyword evidence="2" id="KW-0663">Pyridoxal phosphate</keyword>
<dbReference type="SUPFAM" id="SSF51419">
    <property type="entry name" value="PLP-binding barrel"/>
    <property type="match status" value="1"/>
</dbReference>
<name>A0A1F7VAK9_9BACT</name>
<dbReference type="Pfam" id="PF00278">
    <property type="entry name" value="Orn_DAP_Arg_deC"/>
    <property type="match status" value="1"/>
</dbReference>
<dbReference type="Gene3D" id="3.20.20.10">
    <property type="entry name" value="Alanine racemase"/>
    <property type="match status" value="2"/>
</dbReference>
<evidence type="ECO:0000256" key="1">
    <source>
        <dbReference type="ARBA" id="ARBA00001933"/>
    </source>
</evidence>
<dbReference type="PANTHER" id="PTHR43727:SF2">
    <property type="entry name" value="GROUP IV DECARBOXYLASE"/>
    <property type="match status" value="1"/>
</dbReference>
<sequence>MIIRNNTLYFGVYNAYELAERYGTPLYIYEESVIHDLYQQIKSSFAYTPFQIHYAVMANNRHEILRIFKQFGASVQVNSPKELHEALRAGFDTSKVSVTTTNISMHDLALYVRYSLDHKGNRVGVMKRDIDNIVAHARTYGVALTSLCGYLGTNIMEVRLFIRMAECLATLIPLLPDIHSVNIGGGFGVTTRDDKREFDFRTLGAHLKRLMERASRSVGRKIQLKIEPGRTLIAKAGTLLSTVTNVKAMEGWTQVGCDGGFGIFARPYVYGWRGDGYHPILLARNPRGKNHGRYTIGANTVLQNDIMGEDRQLPRVQEGDILAIKNVGAYGAVMTSGFPGKNLPNEILIKKGGKIIKL</sequence>
<dbReference type="PANTHER" id="PTHR43727">
    <property type="entry name" value="DIAMINOPIMELATE DECARBOXYLASE"/>
    <property type="match status" value="1"/>
</dbReference>
<feature type="domain" description="Orn/DAP/Arg decarboxylase 2 N-terminal" evidence="4">
    <location>
        <begin position="177"/>
        <end position="234"/>
    </location>
</feature>
<dbReference type="InterPro" id="IPR022644">
    <property type="entry name" value="De-COase2_N"/>
</dbReference>
<dbReference type="InterPro" id="IPR029066">
    <property type="entry name" value="PLP-binding_barrel"/>
</dbReference>
<dbReference type="SUPFAM" id="SSF50621">
    <property type="entry name" value="Alanine racemase C-terminal domain-like"/>
    <property type="match status" value="1"/>
</dbReference>
<evidence type="ECO:0008006" key="7">
    <source>
        <dbReference type="Google" id="ProtNLM"/>
    </source>
</evidence>
<evidence type="ECO:0000259" key="3">
    <source>
        <dbReference type="Pfam" id="PF00278"/>
    </source>
</evidence>
<dbReference type="Proteomes" id="UP000178264">
    <property type="component" value="Unassembled WGS sequence"/>
</dbReference>
<organism evidence="5 6">
    <name type="scientific">Candidatus Uhrbacteria bacterium RIFCSPLOWO2_02_FULL_49_11</name>
    <dbReference type="NCBI Taxonomy" id="1802409"/>
    <lineage>
        <taxon>Bacteria</taxon>
        <taxon>Candidatus Uhriibacteriota</taxon>
    </lineage>
</organism>
<comment type="caution">
    <text evidence="5">The sequence shown here is derived from an EMBL/GenBank/DDBJ whole genome shotgun (WGS) entry which is preliminary data.</text>
</comment>
<feature type="domain" description="Orn/DAP/Arg decarboxylase 2 C-terminal" evidence="3">
    <location>
        <begin position="95"/>
        <end position="328"/>
    </location>
</feature>
<comment type="cofactor">
    <cofactor evidence="1">
        <name>pyridoxal 5'-phosphate</name>
        <dbReference type="ChEBI" id="CHEBI:597326"/>
    </cofactor>
</comment>
<evidence type="ECO:0000313" key="6">
    <source>
        <dbReference type="Proteomes" id="UP000178264"/>
    </source>
</evidence>
<proteinExistence type="predicted"/>
<dbReference type="GO" id="GO:0009089">
    <property type="term" value="P:lysine biosynthetic process via diaminopimelate"/>
    <property type="evidence" value="ECO:0007669"/>
    <property type="project" value="TreeGrafter"/>
</dbReference>
<dbReference type="Pfam" id="PF02784">
    <property type="entry name" value="Orn_Arg_deC_N"/>
    <property type="match status" value="1"/>
</dbReference>
<evidence type="ECO:0000259" key="4">
    <source>
        <dbReference type="Pfam" id="PF02784"/>
    </source>
</evidence>
<gene>
    <name evidence="5" type="ORF">A3I42_01935</name>
</gene>
<dbReference type="InterPro" id="IPR009006">
    <property type="entry name" value="Ala_racemase/Decarboxylase_C"/>
</dbReference>
<dbReference type="AlphaFoldDB" id="A0A1F7VAK9"/>
<dbReference type="Gene3D" id="2.40.37.10">
    <property type="entry name" value="Lyase, Ornithine Decarboxylase, Chain A, domain 1"/>
    <property type="match status" value="2"/>
</dbReference>
<dbReference type="GO" id="GO:0008836">
    <property type="term" value="F:diaminopimelate decarboxylase activity"/>
    <property type="evidence" value="ECO:0007669"/>
    <property type="project" value="TreeGrafter"/>
</dbReference>
<accession>A0A1F7VAK9</accession>
<evidence type="ECO:0000256" key="2">
    <source>
        <dbReference type="ARBA" id="ARBA00022898"/>
    </source>
</evidence>
<reference evidence="5 6" key="1">
    <citation type="journal article" date="2016" name="Nat. Commun.">
        <title>Thousands of microbial genomes shed light on interconnected biogeochemical processes in an aquifer system.</title>
        <authorList>
            <person name="Anantharaman K."/>
            <person name="Brown C.T."/>
            <person name="Hug L.A."/>
            <person name="Sharon I."/>
            <person name="Castelle C.J."/>
            <person name="Probst A.J."/>
            <person name="Thomas B.C."/>
            <person name="Singh A."/>
            <person name="Wilkins M.J."/>
            <person name="Karaoz U."/>
            <person name="Brodie E.L."/>
            <person name="Williams K.H."/>
            <person name="Hubbard S.S."/>
            <person name="Banfield J.F."/>
        </authorList>
    </citation>
    <scope>NUCLEOTIDE SEQUENCE [LARGE SCALE GENOMIC DNA]</scope>
</reference>
<protein>
    <recommendedName>
        <fullName evidence="7">Orn/DAP/Arg decarboxylase 2 N-terminal domain-containing protein</fullName>
    </recommendedName>
</protein>
<evidence type="ECO:0000313" key="5">
    <source>
        <dbReference type="EMBL" id="OGL87562.1"/>
    </source>
</evidence>
<dbReference type="EMBL" id="MGER01000075">
    <property type="protein sequence ID" value="OGL87562.1"/>
    <property type="molecule type" value="Genomic_DNA"/>
</dbReference>